<dbReference type="InterPro" id="IPR055414">
    <property type="entry name" value="LRR_R13L4/SHOC2-like"/>
</dbReference>
<dbReference type="PaxDb" id="65489-OBART11G20380.1"/>
<evidence type="ECO:0000256" key="1">
    <source>
        <dbReference type="ARBA" id="ARBA00022737"/>
    </source>
</evidence>
<protein>
    <recommendedName>
        <fullName evidence="3">Disease resistance R13L4/SHOC-2-like LRR domain-containing protein</fullName>
    </recommendedName>
</protein>
<dbReference type="STRING" id="65489.A0A0D3HP59"/>
<dbReference type="Gramene" id="OBART11G20380.1">
    <property type="protein sequence ID" value="OBART11G20380.1"/>
    <property type="gene ID" value="OBART11G20380"/>
</dbReference>
<evidence type="ECO:0000313" key="4">
    <source>
        <dbReference type="EnsemblPlants" id="OBART11G20380.1"/>
    </source>
</evidence>
<dbReference type="AlphaFoldDB" id="A0A0D3HP59"/>
<organism evidence="4">
    <name type="scientific">Oryza barthii</name>
    <dbReference type="NCBI Taxonomy" id="65489"/>
    <lineage>
        <taxon>Eukaryota</taxon>
        <taxon>Viridiplantae</taxon>
        <taxon>Streptophyta</taxon>
        <taxon>Embryophyta</taxon>
        <taxon>Tracheophyta</taxon>
        <taxon>Spermatophyta</taxon>
        <taxon>Magnoliopsida</taxon>
        <taxon>Liliopsida</taxon>
        <taxon>Poales</taxon>
        <taxon>Poaceae</taxon>
        <taxon>BOP clade</taxon>
        <taxon>Oryzoideae</taxon>
        <taxon>Oryzeae</taxon>
        <taxon>Oryzinae</taxon>
        <taxon>Oryza</taxon>
    </lineage>
</organism>
<evidence type="ECO:0000256" key="2">
    <source>
        <dbReference type="SAM" id="MobiDB-lite"/>
    </source>
</evidence>
<dbReference type="EnsemblPlants" id="OBART11G20380.1">
    <property type="protein sequence ID" value="OBART11G20380.1"/>
    <property type="gene ID" value="OBART11G20380"/>
</dbReference>
<dbReference type="HOGENOM" id="CLU_1491221_0_0_1"/>
<evidence type="ECO:0000313" key="5">
    <source>
        <dbReference type="Proteomes" id="UP000026960"/>
    </source>
</evidence>
<keyword evidence="1" id="KW-0677">Repeat</keyword>
<reference evidence="4" key="2">
    <citation type="submission" date="2015-03" db="UniProtKB">
        <authorList>
            <consortium name="EnsemblPlants"/>
        </authorList>
    </citation>
    <scope>IDENTIFICATION</scope>
</reference>
<sequence>MAGQRLLPAAGKRAQPDSARRRTVVFGDIGSTSWYWYKGTAQRLYAHDTTARFSINRNKFRCLKCLDLYFSATDMMFHAGAMLKLEYISFRIKPHSIEYACANRNLGIHHLSTLKEFGARVEEVEAVEAAIKNEASLLPNCSSQHMVRLAGKMMVTEGQEERGYSMEQQEEITSPPIPSTK</sequence>
<proteinExistence type="predicted"/>
<dbReference type="Proteomes" id="UP000026960">
    <property type="component" value="Chromosome 11"/>
</dbReference>
<reference evidence="4" key="1">
    <citation type="journal article" date="2009" name="Rice">
        <title>De Novo Next Generation Sequencing of Plant Genomes.</title>
        <authorList>
            <person name="Rounsley S."/>
            <person name="Marri P.R."/>
            <person name="Yu Y."/>
            <person name="He R."/>
            <person name="Sisneros N."/>
            <person name="Goicoechea J.L."/>
            <person name="Lee S.J."/>
            <person name="Angelova A."/>
            <person name="Kudrna D."/>
            <person name="Luo M."/>
            <person name="Affourtit J."/>
            <person name="Desany B."/>
            <person name="Knight J."/>
            <person name="Niazi F."/>
            <person name="Egholm M."/>
            <person name="Wing R.A."/>
        </authorList>
    </citation>
    <scope>NUCLEOTIDE SEQUENCE [LARGE SCALE GENOMIC DNA]</scope>
    <source>
        <strain evidence="4">cv. IRGC 105608</strain>
    </source>
</reference>
<name>A0A0D3HP59_9ORYZ</name>
<feature type="domain" description="Disease resistance R13L4/SHOC-2-like LRR" evidence="3">
    <location>
        <begin position="45"/>
        <end position="142"/>
    </location>
</feature>
<feature type="region of interest" description="Disordered" evidence="2">
    <location>
        <begin position="158"/>
        <end position="181"/>
    </location>
</feature>
<evidence type="ECO:0000259" key="3">
    <source>
        <dbReference type="Pfam" id="PF23598"/>
    </source>
</evidence>
<keyword evidence="5" id="KW-1185">Reference proteome</keyword>
<dbReference type="Pfam" id="PF23598">
    <property type="entry name" value="LRR_14"/>
    <property type="match status" value="1"/>
</dbReference>
<accession>A0A0D3HP59</accession>